<dbReference type="Gene3D" id="3.40.50.1240">
    <property type="entry name" value="Phosphoglycerate mutase-like"/>
    <property type="match status" value="1"/>
</dbReference>
<dbReference type="EMBL" id="JAGTPX010000036">
    <property type="protein sequence ID" value="MBR8672291.1"/>
    <property type="molecule type" value="Genomic_DNA"/>
</dbReference>
<feature type="binding site" evidence="3">
    <location>
        <position position="59"/>
    </location>
    <ligand>
        <name>substrate</name>
    </ligand>
</feature>
<dbReference type="RefSeq" id="WP_212121578.1">
    <property type="nucleotide sequence ID" value="NZ_JAGTPX020000034.1"/>
</dbReference>
<dbReference type="SUPFAM" id="SSF53254">
    <property type="entry name" value="Phosphoglycerate mutase-like"/>
    <property type="match status" value="1"/>
</dbReference>
<dbReference type="GO" id="GO:0043755">
    <property type="term" value="F:alpha-ribazole phosphatase activity"/>
    <property type="evidence" value="ECO:0007669"/>
    <property type="project" value="UniProtKB-UniRule"/>
</dbReference>
<evidence type="ECO:0000256" key="2">
    <source>
        <dbReference type="PIRSR" id="PIRSR613078-1"/>
    </source>
</evidence>
<dbReference type="GO" id="GO:0006003">
    <property type="term" value="P:fructose 2,6-bisphosphate metabolic process"/>
    <property type="evidence" value="ECO:0007669"/>
    <property type="project" value="InterPro"/>
</dbReference>
<dbReference type="Pfam" id="PF00300">
    <property type="entry name" value="His_Phos_1"/>
    <property type="match status" value="1"/>
</dbReference>
<reference evidence="4" key="1">
    <citation type="submission" date="2021-04" db="EMBL/GenBank/DDBJ databases">
        <title>Genomic analysis of electroactive and textile dye degrading Bacillus circulans strain: DC10 isolated from constructed wetland-microbial fuel cells treating textile dye wastewaters.</title>
        <authorList>
            <person name="Patel D.U."/>
            <person name="Desai C.R."/>
        </authorList>
    </citation>
    <scope>NUCLEOTIDE SEQUENCE</scope>
    <source>
        <strain evidence="4">DC10</strain>
    </source>
</reference>
<dbReference type="InterPro" id="IPR003094">
    <property type="entry name" value="6Pfruct_kin"/>
</dbReference>
<comment type="caution">
    <text evidence="4">The sequence shown here is derived from an EMBL/GenBank/DDBJ whole genome shotgun (WGS) entry which is preliminary data.</text>
</comment>
<dbReference type="PIRSF" id="PIRSF000709">
    <property type="entry name" value="6PFK_2-Ptase"/>
    <property type="match status" value="1"/>
</dbReference>
<feature type="active site" description="Tele-phosphohistidine intermediate" evidence="2">
    <location>
        <position position="8"/>
    </location>
</feature>
<dbReference type="EC" id="3.1.3.73" evidence="1"/>
<dbReference type="NCBIfam" id="TIGR03162">
    <property type="entry name" value="ribazole_cobC"/>
    <property type="match status" value="1"/>
</dbReference>
<dbReference type="GO" id="GO:0005737">
    <property type="term" value="C:cytoplasm"/>
    <property type="evidence" value="ECO:0007669"/>
    <property type="project" value="TreeGrafter"/>
</dbReference>
<organism evidence="4">
    <name type="scientific">Niallia circulans</name>
    <name type="common">Bacillus circulans</name>
    <dbReference type="NCBI Taxonomy" id="1397"/>
    <lineage>
        <taxon>Bacteria</taxon>
        <taxon>Bacillati</taxon>
        <taxon>Bacillota</taxon>
        <taxon>Bacilli</taxon>
        <taxon>Bacillales</taxon>
        <taxon>Bacillaceae</taxon>
        <taxon>Niallia</taxon>
    </lineage>
</organism>
<proteinExistence type="predicted"/>
<feature type="active site" description="Proton donor/acceptor" evidence="2">
    <location>
        <position position="83"/>
    </location>
</feature>
<dbReference type="PRINTS" id="PR00991">
    <property type="entry name" value="6PFRUCTKNASE"/>
</dbReference>
<accession>A0A941GGC0</accession>
<sequence>MKFYLIRHGQTEWNVDGKIQGSTDIELNTEGLIQAAQLSEKIQNLNYPFSKIYSSPQQRAVQTAEILSRETAIDYEIKDGLEEINLGEWEGLSWREVQDTYPQEFDQWLKNRKYTKPPKGESYQEMIDRVLSALNKILRETNEDAVIVTHSAVIMCLQCYLTNTPFEEMTKFKTENSSITEIDAELLRV</sequence>
<dbReference type="InterPro" id="IPR029033">
    <property type="entry name" value="His_PPase_superfam"/>
</dbReference>
<protein>
    <recommendedName>
        <fullName evidence="1">Alpha-ribazole phosphatase</fullName>
        <ecNumber evidence="1">3.1.3.73</ecNumber>
    </recommendedName>
</protein>
<dbReference type="InterPro" id="IPR013078">
    <property type="entry name" value="His_Pase_superF_clade-1"/>
</dbReference>
<dbReference type="GO" id="GO:0005524">
    <property type="term" value="F:ATP binding"/>
    <property type="evidence" value="ECO:0007669"/>
    <property type="project" value="InterPro"/>
</dbReference>
<dbReference type="AlphaFoldDB" id="A0A941GGC0"/>
<evidence type="ECO:0000313" key="4">
    <source>
        <dbReference type="EMBL" id="MBR8672291.1"/>
    </source>
</evidence>
<dbReference type="InterPro" id="IPR001345">
    <property type="entry name" value="PG/BPGM_mutase_AS"/>
</dbReference>
<dbReference type="PANTHER" id="PTHR48100">
    <property type="entry name" value="BROAD-SPECIFICITY PHOSPHATASE YOR283W-RELATED"/>
    <property type="match status" value="1"/>
</dbReference>
<evidence type="ECO:0000256" key="3">
    <source>
        <dbReference type="PIRSR" id="PIRSR613078-2"/>
    </source>
</evidence>
<dbReference type="PANTHER" id="PTHR48100:SF59">
    <property type="entry name" value="ADENOSYLCOBALAMIN_ALPHA-RIBAZOLE PHOSPHATASE"/>
    <property type="match status" value="1"/>
</dbReference>
<dbReference type="SMART" id="SM00855">
    <property type="entry name" value="PGAM"/>
    <property type="match status" value="1"/>
</dbReference>
<feature type="binding site" evidence="3">
    <location>
        <begin position="7"/>
        <end position="14"/>
    </location>
    <ligand>
        <name>substrate</name>
    </ligand>
</feature>
<evidence type="ECO:0000256" key="1">
    <source>
        <dbReference type="NCBIfam" id="TIGR03162"/>
    </source>
</evidence>
<dbReference type="GO" id="GO:0009236">
    <property type="term" value="P:cobalamin biosynthetic process"/>
    <property type="evidence" value="ECO:0007669"/>
    <property type="project" value="UniProtKB-UniRule"/>
</dbReference>
<dbReference type="InterPro" id="IPR050275">
    <property type="entry name" value="PGM_Phosphatase"/>
</dbReference>
<dbReference type="PROSITE" id="PS00175">
    <property type="entry name" value="PG_MUTASE"/>
    <property type="match status" value="1"/>
</dbReference>
<dbReference type="InterPro" id="IPR017578">
    <property type="entry name" value="Ribazole_CobC"/>
</dbReference>
<gene>
    <name evidence="4" type="primary">cobC</name>
    <name evidence="4" type="ORF">KD144_22380</name>
</gene>
<dbReference type="CDD" id="cd07067">
    <property type="entry name" value="HP_PGM_like"/>
    <property type="match status" value="1"/>
</dbReference>
<name>A0A941GGC0_NIACI</name>